<comment type="caution">
    <text evidence="1">The sequence shown here is derived from an EMBL/GenBank/DDBJ whole genome shotgun (WGS) entry which is preliminary data.</text>
</comment>
<evidence type="ECO:0008006" key="3">
    <source>
        <dbReference type="Google" id="ProtNLM"/>
    </source>
</evidence>
<proteinExistence type="predicted"/>
<reference evidence="1 2" key="1">
    <citation type="journal article" date="2016" name="Nat. Commun.">
        <title>Thousands of microbial genomes shed light on interconnected biogeochemical processes in an aquifer system.</title>
        <authorList>
            <person name="Anantharaman K."/>
            <person name="Brown C.T."/>
            <person name="Hug L.A."/>
            <person name="Sharon I."/>
            <person name="Castelle C.J."/>
            <person name="Probst A.J."/>
            <person name="Thomas B.C."/>
            <person name="Singh A."/>
            <person name="Wilkins M.J."/>
            <person name="Karaoz U."/>
            <person name="Brodie E.L."/>
            <person name="Williams K.H."/>
            <person name="Hubbard S.S."/>
            <person name="Banfield J.F."/>
        </authorList>
    </citation>
    <scope>NUCLEOTIDE SEQUENCE [LARGE SCALE GENOMIC DNA]</scope>
</reference>
<organism evidence="1 2">
    <name type="scientific">Candidatus Danuiimicrobium aquiferis</name>
    <dbReference type="NCBI Taxonomy" id="1801832"/>
    <lineage>
        <taxon>Bacteria</taxon>
        <taxon>Pseudomonadati</taxon>
        <taxon>Candidatus Omnitrophota</taxon>
        <taxon>Candidatus Danuiimicrobium</taxon>
    </lineage>
</organism>
<sequence>MTVLSKNLFKKLLDRWQNHAPVPFVQLSCALAQITGHSKYMDLPYARLSKRLGKQLPKLDLPAPKEKTRILILIDRACTLRLNVSIAFALRLRGYDPQLIYCDGVFKICEQVSNLCPSAPCGSCLSRTEQVLQNAGLPYYPLSHFFKPSDNEIISDWLKKKTFDQLRHIGFWHGYNLEEMISRTLIRRFSHEEPWLFPNFPSRLRIATEQSMQSILAFERILEELNISRVYMFAGLVSTSYPLFVIARMRGLDCAITEYNYHASQIILKINDAPQLLNLKDEWAARRNIPLSETERKELYRYLDQRRNPKAPVFLDYQRSKESGMDDLKQQLRIPDRARIALLISNLTFDTSLRRDRSFFSTMNEWLVYSVRRFTALYPNDILIIRTHPGESLIAPLQVSKRIGDMLIEAFGYSLPSNVRLIDSDNKTNTFSLGQLAQIYISFMSSALNAELACNGKAQIVAGPAHVRGRGFTIDPETKEEYDHLLNRLFDLPPMSSEQKNLAERYARLSLMDYGFKLPFSLAPDDLLRHEIREKLFNLDQLMPNHSDVFDYFCDVIAGKHPDNRFSGNLATN</sequence>
<dbReference type="AlphaFoldDB" id="A0A1G1L129"/>
<evidence type="ECO:0000313" key="2">
    <source>
        <dbReference type="Proteomes" id="UP000178187"/>
    </source>
</evidence>
<dbReference type="EMBL" id="MHFR01000024">
    <property type="protein sequence ID" value="OGW98844.1"/>
    <property type="molecule type" value="Genomic_DNA"/>
</dbReference>
<accession>A0A1G1L129</accession>
<name>A0A1G1L129_9BACT</name>
<evidence type="ECO:0000313" key="1">
    <source>
        <dbReference type="EMBL" id="OGW98844.1"/>
    </source>
</evidence>
<protein>
    <recommendedName>
        <fullName evidence="3">Capsule biosynthesis protein</fullName>
    </recommendedName>
</protein>
<dbReference type="Proteomes" id="UP000178187">
    <property type="component" value="Unassembled WGS sequence"/>
</dbReference>
<gene>
    <name evidence="1" type="ORF">A3G33_10375</name>
</gene>